<dbReference type="PROSITE" id="PS00671">
    <property type="entry name" value="D_2_HYDROXYACID_DH_3"/>
    <property type="match status" value="1"/>
</dbReference>
<dbReference type="InterPro" id="IPR006139">
    <property type="entry name" value="D-isomer_2_OHA_DH_cat_dom"/>
</dbReference>
<evidence type="ECO:0000313" key="6">
    <source>
        <dbReference type="EMBL" id="MBM7715265.1"/>
    </source>
</evidence>
<comment type="caution">
    <text evidence="6">The sequence shown here is derived from an EMBL/GenBank/DDBJ whole genome shotgun (WGS) entry which is preliminary data.</text>
</comment>
<keyword evidence="7" id="KW-1185">Reference proteome</keyword>
<reference evidence="6 7" key="1">
    <citation type="submission" date="2021-01" db="EMBL/GenBank/DDBJ databases">
        <title>Genomic Encyclopedia of Type Strains, Phase IV (KMG-IV): sequencing the most valuable type-strain genomes for metagenomic binning, comparative biology and taxonomic classification.</title>
        <authorList>
            <person name="Goeker M."/>
        </authorList>
    </citation>
    <scope>NUCLEOTIDE SEQUENCE [LARGE SCALE GENOMIC DNA]</scope>
    <source>
        <strain evidence="6 7">DSM 105453</strain>
    </source>
</reference>
<dbReference type="RefSeq" id="WP_205179298.1">
    <property type="nucleotide sequence ID" value="NZ_JAFBFH010000013.1"/>
</dbReference>
<dbReference type="InterPro" id="IPR050223">
    <property type="entry name" value="D-isomer_2-hydroxyacid_DH"/>
</dbReference>
<accession>A0ABS2R7B7</accession>
<feature type="domain" description="D-isomer specific 2-hydroxyacid dehydrogenase catalytic" evidence="4">
    <location>
        <begin position="6"/>
        <end position="316"/>
    </location>
</feature>
<organism evidence="6 7">
    <name type="scientific">Siminovitchia thermophila</name>
    <dbReference type="NCBI Taxonomy" id="1245522"/>
    <lineage>
        <taxon>Bacteria</taxon>
        <taxon>Bacillati</taxon>
        <taxon>Bacillota</taxon>
        <taxon>Bacilli</taxon>
        <taxon>Bacillales</taxon>
        <taxon>Bacillaceae</taxon>
        <taxon>Siminovitchia</taxon>
    </lineage>
</organism>
<dbReference type="SUPFAM" id="SSF52283">
    <property type="entry name" value="Formate/glycerate dehydrogenase catalytic domain-like"/>
    <property type="match status" value="1"/>
</dbReference>
<sequence length="325" mass="36280">MKENIYITRKLPSSIIEKLEKSFHIDMWEKEEEAIPRELLLEKVKEAKGLLCMLTETIDEEVMEAAPNLKVISNMAVGYNNINVNEATKRGILVTNTPGVLTETTADLTFALLMATARRLVEASSYLREGNWQTWSPMQLTGMDIFGATLGIIGFGRIGQAVARRAKGFQMEVLYYNRSRKREAEEEIGATYVDFKTVLTKSDFICLLLPYSPEVHHLISKNELSFMKKTAVLINTARGGIVDEEALYHALKNKEIWAAGLDVFEKEPVDLSHPLLTLSNVVTLPHIGSASIATRMKMAQLAADNLHNALSNRGTVMKVNDPVQA</sequence>
<dbReference type="SUPFAM" id="SSF51735">
    <property type="entry name" value="NAD(P)-binding Rossmann-fold domains"/>
    <property type="match status" value="1"/>
</dbReference>
<dbReference type="InterPro" id="IPR006140">
    <property type="entry name" value="D-isomer_DH_NAD-bd"/>
</dbReference>
<dbReference type="InterPro" id="IPR036291">
    <property type="entry name" value="NAD(P)-bd_dom_sf"/>
</dbReference>
<dbReference type="InterPro" id="IPR029752">
    <property type="entry name" value="D-isomer_DH_CS1"/>
</dbReference>
<dbReference type="Pfam" id="PF00389">
    <property type="entry name" value="2-Hacid_dh"/>
    <property type="match status" value="1"/>
</dbReference>
<dbReference type="Pfam" id="PF02826">
    <property type="entry name" value="2-Hacid_dh_C"/>
    <property type="match status" value="1"/>
</dbReference>
<evidence type="ECO:0000259" key="4">
    <source>
        <dbReference type="Pfam" id="PF00389"/>
    </source>
</evidence>
<name>A0ABS2R7B7_9BACI</name>
<protein>
    <submittedName>
        <fullName evidence="6">Glyoxylate reductase</fullName>
        <ecNumber evidence="6">1.1.1.26</ecNumber>
    </submittedName>
</protein>
<keyword evidence="2 3" id="KW-0560">Oxidoreductase</keyword>
<feature type="domain" description="D-isomer specific 2-hydroxyacid dehydrogenase NAD-binding" evidence="5">
    <location>
        <begin position="110"/>
        <end position="288"/>
    </location>
</feature>
<dbReference type="Gene3D" id="3.40.50.720">
    <property type="entry name" value="NAD(P)-binding Rossmann-like Domain"/>
    <property type="match status" value="2"/>
</dbReference>
<evidence type="ECO:0000313" key="7">
    <source>
        <dbReference type="Proteomes" id="UP000823485"/>
    </source>
</evidence>
<evidence type="ECO:0000259" key="5">
    <source>
        <dbReference type="Pfam" id="PF02826"/>
    </source>
</evidence>
<evidence type="ECO:0000256" key="3">
    <source>
        <dbReference type="RuleBase" id="RU003719"/>
    </source>
</evidence>
<evidence type="ECO:0000256" key="1">
    <source>
        <dbReference type="ARBA" id="ARBA00005854"/>
    </source>
</evidence>
<comment type="similarity">
    <text evidence="1 3">Belongs to the D-isomer specific 2-hydroxyacid dehydrogenase family.</text>
</comment>
<dbReference type="PANTHER" id="PTHR10996:SF283">
    <property type="entry name" value="GLYOXYLATE_HYDROXYPYRUVATE REDUCTASE B"/>
    <property type="match status" value="1"/>
</dbReference>
<dbReference type="CDD" id="cd05301">
    <property type="entry name" value="GDH"/>
    <property type="match status" value="1"/>
</dbReference>
<dbReference type="GO" id="GO:0047964">
    <property type="term" value="F:glyoxylate reductase (NADH) activity"/>
    <property type="evidence" value="ECO:0007669"/>
    <property type="project" value="UniProtKB-EC"/>
</dbReference>
<dbReference type="EC" id="1.1.1.26" evidence="6"/>
<dbReference type="EMBL" id="JAFBFH010000013">
    <property type="protein sequence ID" value="MBM7715265.1"/>
    <property type="molecule type" value="Genomic_DNA"/>
</dbReference>
<gene>
    <name evidence="6" type="ORF">JOC94_002252</name>
</gene>
<dbReference type="Proteomes" id="UP000823485">
    <property type="component" value="Unassembled WGS sequence"/>
</dbReference>
<dbReference type="PANTHER" id="PTHR10996">
    <property type="entry name" value="2-HYDROXYACID DEHYDROGENASE-RELATED"/>
    <property type="match status" value="1"/>
</dbReference>
<proteinExistence type="inferred from homology"/>
<dbReference type="PROSITE" id="PS00065">
    <property type="entry name" value="D_2_HYDROXYACID_DH_1"/>
    <property type="match status" value="1"/>
</dbReference>
<evidence type="ECO:0000256" key="2">
    <source>
        <dbReference type="ARBA" id="ARBA00023002"/>
    </source>
</evidence>
<dbReference type="InterPro" id="IPR029753">
    <property type="entry name" value="D-isomer_DH_CS"/>
</dbReference>